<feature type="domain" description="Trimeric autotransporter adhesin YadA-like head" evidence="13">
    <location>
        <begin position="6"/>
        <end position="29"/>
    </location>
</feature>
<feature type="region of interest" description="Disordered" evidence="11">
    <location>
        <begin position="1843"/>
        <end position="1863"/>
    </location>
</feature>
<feature type="domain" description="Trimeric autotransporter adhesin YadA-like stalk" evidence="14">
    <location>
        <begin position="505"/>
        <end position="540"/>
    </location>
</feature>
<feature type="domain" description="Trimeric autotransporter adhesin YadA-like head" evidence="13">
    <location>
        <begin position="1963"/>
        <end position="1989"/>
    </location>
</feature>
<comment type="subcellular location">
    <subcellularLocation>
        <location evidence="2">Cell outer membrane</location>
    </subcellularLocation>
    <subcellularLocation>
        <location evidence="1">Cell surface</location>
    </subcellularLocation>
</comment>
<dbReference type="InterPro" id="IPR011049">
    <property type="entry name" value="Serralysin-like_metalloprot_C"/>
</dbReference>
<keyword evidence="8" id="KW-0653">Protein transport</keyword>
<organism evidence="15 16">
    <name type="scientific">Pseudomonas frederiksbergensis</name>
    <dbReference type="NCBI Taxonomy" id="104087"/>
    <lineage>
        <taxon>Bacteria</taxon>
        <taxon>Pseudomonadati</taxon>
        <taxon>Pseudomonadota</taxon>
        <taxon>Gammaproteobacteria</taxon>
        <taxon>Pseudomonadales</taxon>
        <taxon>Pseudomonadaceae</taxon>
        <taxon>Pseudomonas</taxon>
    </lineage>
</organism>
<dbReference type="EMBL" id="MOBQ01000006">
    <property type="protein sequence ID" value="RON50498.1"/>
    <property type="molecule type" value="Genomic_DNA"/>
</dbReference>
<feature type="domain" description="Trimeric autotransporter adhesin YadA-like head" evidence="13">
    <location>
        <begin position="446"/>
        <end position="472"/>
    </location>
</feature>
<feature type="domain" description="Trimeric autotransporter adhesin YadA-like stalk" evidence="14">
    <location>
        <begin position="63"/>
        <end position="103"/>
    </location>
</feature>
<dbReference type="RefSeq" id="WP_311201322.1">
    <property type="nucleotide sequence ID" value="NZ_MOBQ01000006.1"/>
</dbReference>
<feature type="domain" description="Trimeric autotransporter adhesin YadA-like head" evidence="13">
    <location>
        <begin position="1464"/>
        <end position="1490"/>
    </location>
</feature>
<dbReference type="Gene3D" id="2.150.10.10">
    <property type="entry name" value="Serralysin-like metalloprotease, C-terminal"/>
    <property type="match status" value="16"/>
</dbReference>
<feature type="domain" description="Trimeric autotransporter adhesin YadA-like stalk" evidence="14">
    <location>
        <begin position="1411"/>
        <end position="1449"/>
    </location>
</feature>
<feature type="domain" description="Trimeric autotransporter adhesin YadA-like head" evidence="13">
    <location>
        <begin position="1025"/>
        <end position="1051"/>
    </location>
</feature>
<reference evidence="15 16" key="1">
    <citation type="submission" date="2016-10" db="EMBL/GenBank/DDBJ databases">
        <title>Comparative genome analysis of multiple Pseudomonas spp. focuses on biocontrol and plant growth promoting traits.</title>
        <authorList>
            <person name="Tao X.-Y."/>
            <person name="Taylor C.G."/>
        </authorList>
    </citation>
    <scope>NUCLEOTIDE SEQUENCE [LARGE SCALE GENOMIC DNA]</scope>
    <source>
        <strain evidence="15 16">37A10</strain>
    </source>
</reference>
<evidence type="ECO:0000256" key="11">
    <source>
        <dbReference type="SAM" id="MobiDB-lite"/>
    </source>
</evidence>
<keyword evidence="9" id="KW-0472">Membrane</keyword>
<dbReference type="Gene3D" id="1.20.5.2280">
    <property type="match status" value="1"/>
</dbReference>
<feature type="domain" description="Trimeric autotransporter adhesin YadA-like stalk" evidence="14">
    <location>
        <begin position="2021"/>
        <end position="2058"/>
    </location>
</feature>
<feature type="domain" description="Trimeric autotransporter adhesin YadA-like C-terminal membrane anchor" evidence="12">
    <location>
        <begin position="2087"/>
        <end position="2147"/>
    </location>
</feature>
<evidence type="ECO:0000256" key="7">
    <source>
        <dbReference type="ARBA" id="ARBA00022729"/>
    </source>
</evidence>
<evidence type="ECO:0000256" key="8">
    <source>
        <dbReference type="ARBA" id="ARBA00022927"/>
    </source>
</evidence>
<evidence type="ECO:0000256" key="4">
    <source>
        <dbReference type="ARBA" id="ARBA00022448"/>
    </source>
</evidence>
<feature type="domain" description="Trimeric autotransporter adhesin YadA-like head" evidence="13">
    <location>
        <begin position="805"/>
        <end position="831"/>
    </location>
</feature>
<feature type="domain" description="Trimeric autotransporter adhesin YadA-like stalk" evidence="14">
    <location>
        <begin position="1192"/>
        <end position="1231"/>
    </location>
</feature>
<feature type="domain" description="Trimeric autotransporter adhesin YadA-like stalk" evidence="14">
    <location>
        <begin position="864"/>
        <end position="899"/>
    </location>
</feature>
<evidence type="ECO:0000256" key="6">
    <source>
        <dbReference type="ARBA" id="ARBA00022692"/>
    </source>
</evidence>
<dbReference type="Pfam" id="PF05662">
    <property type="entry name" value="YadA_stalk"/>
    <property type="match status" value="17"/>
</dbReference>
<dbReference type="SUPFAM" id="SSF54523">
    <property type="entry name" value="Pili subunits"/>
    <property type="match status" value="1"/>
</dbReference>
<comment type="caution">
    <text evidence="15">The sequence shown here is derived from an EMBL/GenBank/DDBJ whole genome shotgun (WGS) entry which is preliminary data.</text>
</comment>
<name>A0A423KDP4_9PSED</name>
<feature type="domain" description="Trimeric autotransporter adhesin YadA-like stalk" evidence="14">
    <location>
        <begin position="171"/>
        <end position="214"/>
    </location>
</feature>
<feature type="domain" description="Trimeric autotransporter adhesin YadA-like stalk" evidence="14">
    <location>
        <begin position="613"/>
        <end position="652"/>
    </location>
</feature>
<evidence type="ECO:0000256" key="1">
    <source>
        <dbReference type="ARBA" id="ARBA00004241"/>
    </source>
</evidence>
<comment type="similarity">
    <text evidence="3">Belongs to the autotransporter-2 (AT-2) (TC 1.B.40) family.</text>
</comment>
<feature type="domain" description="Trimeric autotransporter adhesin YadA-like stalk" evidence="14">
    <location>
        <begin position="1084"/>
        <end position="1119"/>
    </location>
</feature>
<dbReference type="InterPro" id="IPR005594">
    <property type="entry name" value="YadA_C"/>
</dbReference>
<feature type="domain" description="Trimeric autotransporter adhesin YadA-like head" evidence="13">
    <location>
        <begin position="666"/>
        <end position="692"/>
    </location>
</feature>
<dbReference type="GO" id="GO:0009986">
    <property type="term" value="C:cell surface"/>
    <property type="evidence" value="ECO:0007669"/>
    <property type="project" value="UniProtKB-SubCell"/>
</dbReference>
<gene>
    <name evidence="15" type="ORF">BK666_05055</name>
</gene>
<evidence type="ECO:0000256" key="10">
    <source>
        <dbReference type="ARBA" id="ARBA00023237"/>
    </source>
</evidence>
<feature type="domain" description="Trimeric autotransporter adhesin YadA-like stalk" evidence="14">
    <location>
        <begin position="1726"/>
        <end position="1763"/>
    </location>
</feature>
<feature type="compositionally biased region" description="Polar residues" evidence="11">
    <location>
        <begin position="1849"/>
        <end position="1863"/>
    </location>
</feature>
<keyword evidence="6" id="KW-0812">Transmembrane</keyword>
<dbReference type="InterPro" id="IPR008640">
    <property type="entry name" value="Adhesin_Head_dom"/>
</dbReference>
<evidence type="ECO:0000256" key="9">
    <source>
        <dbReference type="ARBA" id="ARBA00023136"/>
    </source>
</evidence>
<evidence type="ECO:0000256" key="2">
    <source>
        <dbReference type="ARBA" id="ARBA00004442"/>
    </source>
</evidence>
<dbReference type="Gene3D" id="2.60.40.4050">
    <property type="match status" value="1"/>
</dbReference>
<dbReference type="InterPro" id="IPR008635">
    <property type="entry name" value="Coiled_stalk_dom"/>
</dbReference>
<feature type="domain" description="Trimeric autotransporter adhesin YadA-like head" evidence="13">
    <location>
        <begin position="1991"/>
        <end position="2015"/>
    </location>
</feature>
<dbReference type="Pfam" id="PF05658">
    <property type="entry name" value="YadA_head"/>
    <property type="match status" value="12"/>
</dbReference>
<dbReference type="GO" id="GO:0015031">
    <property type="term" value="P:protein transport"/>
    <property type="evidence" value="ECO:0007669"/>
    <property type="project" value="UniProtKB-KW"/>
</dbReference>
<proteinExistence type="inferred from homology"/>
<keyword evidence="5" id="KW-1134">Transmembrane beta strand</keyword>
<dbReference type="Proteomes" id="UP000285349">
    <property type="component" value="Unassembled WGS sequence"/>
</dbReference>
<feature type="domain" description="Trimeric autotransporter adhesin YadA-like stalk" evidence="14">
    <location>
        <begin position="1871"/>
        <end position="1910"/>
    </location>
</feature>
<feature type="domain" description="Trimeric autotransporter adhesin YadA-like stalk" evidence="14">
    <location>
        <begin position="1304"/>
        <end position="1340"/>
    </location>
</feature>
<accession>A0A423KDP4</accession>
<feature type="domain" description="Trimeric autotransporter adhesin YadA-like stalk" evidence="14">
    <location>
        <begin position="1561"/>
        <end position="1601"/>
    </location>
</feature>
<evidence type="ECO:0000259" key="13">
    <source>
        <dbReference type="Pfam" id="PF05658"/>
    </source>
</evidence>
<dbReference type="SUPFAM" id="SSF101967">
    <property type="entry name" value="Adhesin YadA, collagen-binding domain"/>
    <property type="match status" value="10"/>
</dbReference>
<feature type="domain" description="Trimeric autotransporter adhesin YadA-like stalk" evidence="14">
    <location>
        <begin position="393"/>
        <end position="432"/>
    </location>
</feature>
<keyword evidence="4" id="KW-0813">Transport</keyword>
<evidence type="ECO:0000256" key="3">
    <source>
        <dbReference type="ARBA" id="ARBA00005848"/>
    </source>
</evidence>
<dbReference type="Gene3D" id="3.30.1300.30">
    <property type="entry name" value="GSPII I/J protein-like"/>
    <property type="match status" value="1"/>
</dbReference>
<evidence type="ECO:0000256" key="5">
    <source>
        <dbReference type="ARBA" id="ARBA00022452"/>
    </source>
</evidence>
<dbReference type="InterPro" id="IPR045584">
    <property type="entry name" value="Pilin-like"/>
</dbReference>
<evidence type="ECO:0008006" key="17">
    <source>
        <dbReference type="Google" id="ProtNLM"/>
    </source>
</evidence>
<evidence type="ECO:0000313" key="15">
    <source>
        <dbReference type="EMBL" id="RON50498.1"/>
    </source>
</evidence>
<feature type="domain" description="Trimeric autotransporter adhesin YadA-like stalk" evidence="14">
    <location>
        <begin position="282"/>
        <end position="325"/>
    </location>
</feature>
<feature type="domain" description="Trimeric autotransporter adhesin YadA-like head" evidence="13">
    <location>
        <begin position="1245"/>
        <end position="1271"/>
    </location>
</feature>
<feature type="domain" description="Trimeric autotransporter adhesin YadA-like head" evidence="13">
    <location>
        <begin position="1793"/>
        <end position="1819"/>
    </location>
</feature>
<dbReference type="GO" id="GO:0009279">
    <property type="term" value="C:cell outer membrane"/>
    <property type="evidence" value="ECO:0007669"/>
    <property type="project" value="UniProtKB-SubCell"/>
</dbReference>
<sequence length="2147" mass="206814">MLAAANSGVAIGQLATVNVANSVALGSNSLATGATLATAAYGVGGVATAGGEVNIANGANGRRVTGLAAGASATDAVNVSQLNKVGQDSATALGGGAALNATTGAWTAPSYSTNSINAVGTSTGPLISTSVGAALTNLNTSLTNTAAVAVKYDDASTKTQVTFNPAGTSVKLTNVAAGVLNATSTDAVNGSQLFAASQNTATALGGGAAVNATTGAWTAPSYSTNSISVNGTNTGPLVSTNVGAALTNLSTSLTNTAAVAVKYDDASTKTQVTFNPAGTSVKLTNVAAGVLNATSTDAVNGSQLFAASQNTATALGGGAAVNATTGAWTAPSYSTNSISVNGTNTGPLVSTNVGAALTNLNTSLTNTAAVAVKYDDASTKTQVTFNPAGTSVKLTNVAAGTLNGTSTDAVNGSQLFATNQTVDNLVNNGAGVKYFHSNSILADSSATGQDSVAIGPAASSTVANGVALGSNSLATGATLANAAYGVGGAATGGEVNIANGANGRRITGLAAGSSATDAVNVSQLNQSGQNTATALGGGAALDATTGAWTAPSYSTNSISVNGTNTGPLVSTNVGAALTSLNTSLTNTAAVAVKYDDASTKTQVTFNPAGTAVKLTNVAAGTLNGTSTDAVNGSQLFATNQTVDNLVNNGAGVKYFHSNSILADSSAAGQDSIAVGPAASSTAANAVAIGNGAIAGTANSIALGNGATTATANATANGVINGATFNYAGATPTGVLSVGSVGSERQITNVAAGRVSATSTDTVNGSQLFSTNSAVDGLGTQVNNLVNNGAGVKYFHSNSILADSSATGQDSVAIGPAASSTVANGVALGSNSLATGATLANAAYGVGGAATGGEVNIANGANGRRLTGLAAGSNATDAVNVSQLNQSGQNTATALGGGAALDATTGAWTAPSYSTNSISVNGTNTGPLVSTNVGAALTSLNTSLTNTAAVAVKYDDASTKTQVTFNPAGTAVKLTNVAAGTLNGTSTDAVNGSQLFATNQTVDNLVNNGAGVKYFHSNSTLADSSATGQDSVAIGPAASSTVANGVALGSNSLASGATLANAAYGVGGAATGGEVNIANGANGRRITGLAAGSSATDAVNVSQLNQSGQNTATALGGGAALDATTGAWTAPSYSTNSISVNGTNTGPLVSTNVGAALTNLNTSLTNTAAVAVKYDDASTKTQVTFNPAGTAVKLTNVAAGTLNGTSTDAVNGSQLFATNQTVDNLVNNGAGVKYFHSNSTLADSSATGQDSVAVGPAASSTAADSVALGSHSSATGTTLANAAYGVGGAATGGEVNIANGADGRRLTGLAAGSSNTDAVNVSQLNLVGQNAALALGGGAQLDATTGVWTAPGYVTNSINVTGASTGPLTSNNVGAALTNLNTSVTNTAAVAVKYDDATKTQVTFNPAGAATKLTNVAAGNLNGTSTDAVNGSQLFATNEAVDNIINSGTGIKYFHANSTLADSTATGLNSMAIGPQSIATGAYSFAAGPGANVAADGGLALGHQSQVQIAGGIALGEGSVADRALAPATGTIPVGSGAIIYDTSDATLLGSVSVGKAGSYRQITNVADATQDHDAVTLRQLTGAMGSLSSTGTLYFHANSTNPVDSLASGAESIAVGPATVVNGDNGIGLGNQATVGQAAAGGIAIGRNTQVLQASGIALGSAAQASAEQSVALGAGANASQAMSVALGSSSVTTVGAETNYSAYRLATAQTSVGEVGIGTALGNRKLTGVAAGTQDNDAVNVAQLKSVGDQVDQNTTDITSLGGRVGGLETLIGAGGGIKYLHVNSTNADSAATGTDSMALGSQAQASGNGSVAMGNGAKASADGSVAVGSGASDEGRGAETYSGKYSGANNVTSGTVSVGNTATGATRTVSNVADGKDANDAVNVRQLDGAVAESKQYTDASIANLNGAALEQGARISTVEGDVSNIKNGTDGMFQVNNDSAAAKPKATGVNSIAGGAGAVASGKNSAAVGTQSQATGENSVAIGNGAKATARSATALGANSVADRENSVSMGSVGNERQLTNIAAGTSGTDAVNVDQLTKSVVGLTDSANAYTDQRYSDLKNDIKKQDEILSAGIAGAMAMASLPQSYSPGASMTTVAASTYRGQSSVAFGVSHLSGNGRWLTKLQGSTDTQRNVGVAVGVGYQW</sequence>
<feature type="domain" description="Trimeric autotransporter adhesin YadA-like head" evidence="13">
    <location>
        <begin position="1665"/>
        <end position="1691"/>
    </location>
</feature>
<feature type="domain" description="Trimeric autotransporter adhesin YadA-like head" evidence="13">
    <location>
        <begin position="1607"/>
        <end position="1633"/>
    </location>
</feature>
<feature type="domain" description="Trimeric autotransporter adhesin YadA-like stalk" evidence="14">
    <location>
        <begin position="745"/>
        <end position="788"/>
    </location>
</feature>
<dbReference type="Pfam" id="PF03895">
    <property type="entry name" value="YadA_anchor"/>
    <property type="match status" value="1"/>
</dbReference>
<evidence type="ECO:0000259" key="12">
    <source>
        <dbReference type="Pfam" id="PF03895"/>
    </source>
</evidence>
<feature type="domain" description="Trimeric autotransporter adhesin YadA-like stalk" evidence="14">
    <location>
        <begin position="972"/>
        <end position="1011"/>
    </location>
</feature>
<keyword evidence="10" id="KW-0998">Cell outer membrane</keyword>
<dbReference type="Gene3D" id="1.20.5.170">
    <property type="match status" value="1"/>
</dbReference>
<protein>
    <recommendedName>
        <fullName evidence="17">Autotransporter adhesin</fullName>
    </recommendedName>
</protein>
<evidence type="ECO:0000259" key="14">
    <source>
        <dbReference type="Pfam" id="PF05662"/>
    </source>
</evidence>
<keyword evidence="7" id="KW-0732">Signal</keyword>
<evidence type="ECO:0000313" key="16">
    <source>
        <dbReference type="Proteomes" id="UP000285349"/>
    </source>
</evidence>